<dbReference type="GO" id="GO:0009279">
    <property type="term" value="C:cell outer membrane"/>
    <property type="evidence" value="ECO:0007669"/>
    <property type="project" value="UniProtKB-SubCell"/>
</dbReference>
<dbReference type="RefSeq" id="WP_049683270.1">
    <property type="nucleotide sequence ID" value="NZ_LFZW01000001.1"/>
</dbReference>
<dbReference type="PANTHER" id="PTHR30026:SF20">
    <property type="entry name" value="OUTER MEMBRANE PROTEIN TOLC"/>
    <property type="match status" value="1"/>
</dbReference>
<comment type="subcellular location">
    <subcellularLocation>
        <location evidence="1">Cell outer membrane</location>
    </subcellularLocation>
</comment>
<keyword evidence="9" id="KW-1185">Reference proteome</keyword>
<feature type="signal peptide" evidence="7">
    <location>
        <begin position="1"/>
        <end position="22"/>
    </location>
</feature>
<evidence type="ECO:0000256" key="2">
    <source>
        <dbReference type="ARBA" id="ARBA00022452"/>
    </source>
</evidence>
<feature type="chain" id="PRO_5005524742" description="Transporter" evidence="7">
    <location>
        <begin position="23"/>
        <end position="425"/>
    </location>
</feature>
<keyword evidence="3" id="KW-0812">Transmembrane</keyword>
<dbReference type="SUPFAM" id="SSF56954">
    <property type="entry name" value="Outer membrane efflux proteins (OEP)"/>
    <property type="match status" value="1"/>
</dbReference>
<dbReference type="InterPro" id="IPR051906">
    <property type="entry name" value="TolC-like"/>
</dbReference>
<evidence type="ECO:0000256" key="3">
    <source>
        <dbReference type="ARBA" id="ARBA00022692"/>
    </source>
</evidence>
<dbReference type="PANTHER" id="PTHR30026">
    <property type="entry name" value="OUTER MEMBRANE PROTEIN TOLC"/>
    <property type="match status" value="1"/>
</dbReference>
<dbReference type="GO" id="GO:0015288">
    <property type="term" value="F:porin activity"/>
    <property type="evidence" value="ECO:0007669"/>
    <property type="project" value="TreeGrafter"/>
</dbReference>
<dbReference type="AlphaFoldDB" id="A0A0K9H073"/>
<organism evidence="8 9">
    <name type="scientific">Peribacillus loiseleuriae</name>
    <dbReference type="NCBI Taxonomy" id="1679170"/>
    <lineage>
        <taxon>Bacteria</taxon>
        <taxon>Bacillati</taxon>
        <taxon>Bacillota</taxon>
        <taxon>Bacilli</taxon>
        <taxon>Bacillales</taxon>
        <taxon>Bacillaceae</taxon>
        <taxon>Peribacillus</taxon>
    </lineage>
</organism>
<evidence type="ECO:0000256" key="1">
    <source>
        <dbReference type="ARBA" id="ARBA00004442"/>
    </source>
</evidence>
<keyword evidence="5" id="KW-0998">Cell outer membrane</keyword>
<evidence type="ECO:0000256" key="6">
    <source>
        <dbReference type="SAM" id="Coils"/>
    </source>
</evidence>
<protein>
    <recommendedName>
        <fullName evidence="10">Transporter</fullName>
    </recommendedName>
</protein>
<feature type="coiled-coil region" evidence="6">
    <location>
        <begin position="189"/>
        <end position="254"/>
    </location>
</feature>
<feature type="coiled-coil region" evidence="6">
    <location>
        <begin position="99"/>
        <end position="163"/>
    </location>
</feature>
<keyword evidence="6" id="KW-0175">Coiled coil</keyword>
<evidence type="ECO:0000256" key="4">
    <source>
        <dbReference type="ARBA" id="ARBA00023136"/>
    </source>
</evidence>
<evidence type="ECO:0000256" key="7">
    <source>
        <dbReference type="SAM" id="SignalP"/>
    </source>
</evidence>
<reference evidence="9" key="1">
    <citation type="submission" date="2015-07" db="EMBL/GenBank/DDBJ databases">
        <title>Genome sequencing project for genomic taxonomy and phylogenomics of Bacillus-like bacteria.</title>
        <authorList>
            <person name="Liu B."/>
            <person name="Wang J."/>
            <person name="Zhu Y."/>
            <person name="Liu G."/>
            <person name="Chen Q."/>
            <person name="Chen Z."/>
            <person name="Lan J."/>
            <person name="Che J."/>
            <person name="Ge C."/>
            <person name="Shi H."/>
            <person name="Pan Z."/>
            <person name="Liu X."/>
        </authorList>
    </citation>
    <scope>NUCLEOTIDE SEQUENCE [LARGE SCALE GENOMIC DNA]</scope>
    <source>
        <strain evidence="9">FJAT-27997</strain>
    </source>
</reference>
<accession>A0A0K9H073</accession>
<keyword evidence="2" id="KW-1134">Transmembrane beta strand</keyword>
<dbReference type="Proteomes" id="UP000037146">
    <property type="component" value="Unassembled WGS sequence"/>
</dbReference>
<gene>
    <name evidence="8" type="ORF">AC625_22260</name>
</gene>
<evidence type="ECO:0000256" key="5">
    <source>
        <dbReference type="ARBA" id="ARBA00023237"/>
    </source>
</evidence>
<evidence type="ECO:0000313" key="8">
    <source>
        <dbReference type="EMBL" id="KMY51912.1"/>
    </source>
</evidence>
<dbReference type="STRING" id="1679170.AC625_22260"/>
<dbReference type="OrthoDB" id="2850700at2"/>
<keyword evidence="4" id="KW-0472">Membrane</keyword>
<sequence>MKKVIPFLCAATIVGAPFSAYAQEVTELKQSAEVNETVTDSDQTDGELIEEETPEIEQVKELTLGVVIQRGIENSRNLTVLQFNLEAMKSQILDTKSSQGDVSSNIRNLEKKMEALKEERDRLSDTSEIIMNELEQRRVNDALGALTNQINSLETAVKQLETGEVQLQLQGEEAKEGVRLMLTSSYTNLLTLQQQIAFAKKSIQSASQEVNKAQRLLEYGVGTKEEIRQAQLIQTNLEKQLEELEKNYNHTVATLCFDIGVSYNPDIVIQPIKYEVANNQKPENYSSLIDNTYKVKRAQNSLKSAITAYDDSYGNYELAQRDYEVKAAKETVALTKETIETAVEQMYHNEELTYFAYEEALRKLDNVKKDLKVLETKFKVGVVTKYDYEKALTQFDQAELNVYSASIQNYLIQQSIQAFEKGYVQ</sequence>
<dbReference type="GO" id="GO:0015562">
    <property type="term" value="F:efflux transmembrane transporter activity"/>
    <property type="evidence" value="ECO:0007669"/>
    <property type="project" value="InterPro"/>
</dbReference>
<name>A0A0K9H073_9BACI</name>
<comment type="caution">
    <text evidence="8">The sequence shown here is derived from an EMBL/GenBank/DDBJ whole genome shotgun (WGS) entry which is preliminary data.</text>
</comment>
<dbReference type="EMBL" id="LFZW01000001">
    <property type="protein sequence ID" value="KMY51912.1"/>
    <property type="molecule type" value="Genomic_DNA"/>
</dbReference>
<dbReference type="GO" id="GO:1990281">
    <property type="term" value="C:efflux pump complex"/>
    <property type="evidence" value="ECO:0007669"/>
    <property type="project" value="TreeGrafter"/>
</dbReference>
<keyword evidence="7" id="KW-0732">Signal</keyword>
<evidence type="ECO:0008006" key="10">
    <source>
        <dbReference type="Google" id="ProtNLM"/>
    </source>
</evidence>
<dbReference type="PATRIC" id="fig|1679170.3.peg.5023"/>
<proteinExistence type="predicted"/>
<dbReference type="Gene3D" id="1.20.1600.10">
    <property type="entry name" value="Outer membrane efflux proteins (OEP)"/>
    <property type="match status" value="2"/>
</dbReference>
<evidence type="ECO:0000313" key="9">
    <source>
        <dbReference type="Proteomes" id="UP000037146"/>
    </source>
</evidence>